<dbReference type="STRING" id="1844972.A7K91_01645"/>
<reference evidence="2 3" key="1">
    <citation type="submission" date="2016-05" db="EMBL/GenBank/DDBJ databases">
        <title>Paenibacillus oryzae. sp. nov., isolated from the rice root.</title>
        <authorList>
            <person name="Zhang J."/>
            <person name="Zhang X."/>
        </authorList>
    </citation>
    <scope>NUCLEOTIDE SEQUENCE [LARGE SCALE GENOMIC DNA]</scope>
    <source>
        <strain evidence="2 3">1DrF-4</strain>
    </source>
</reference>
<feature type="transmembrane region" description="Helical" evidence="1">
    <location>
        <begin position="100"/>
        <end position="117"/>
    </location>
</feature>
<feature type="transmembrane region" description="Helical" evidence="1">
    <location>
        <begin position="77"/>
        <end position="93"/>
    </location>
</feature>
<dbReference type="AlphaFoldDB" id="A0A1A5Y9U4"/>
<feature type="transmembrane region" description="Helical" evidence="1">
    <location>
        <begin position="159"/>
        <end position="175"/>
    </location>
</feature>
<dbReference type="RefSeq" id="WP_068687208.1">
    <property type="nucleotide sequence ID" value="NZ_LYPA01000080.1"/>
</dbReference>
<comment type="caution">
    <text evidence="2">The sequence shown here is derived from an EMBL/GenBank/DDBJ whole genome shotgun (WGS) entry which is preliminary data.</text>
</comment>
<evidence type="ECO:0000313" key="2">
    <source>
        <dbReference type="EMBL" id="OBR62348.1"/>
    </source>
</evidence>
<keyword evidence="1" id="KW-1133">Transmembrane helix</keyword>
<feature type="transmembrane region" description="Helical" evidence="1">
    <location>
        <begin position="195"/>
        <end position="215"/>
    </location>
</feature>
<keyword evidence="1" id="KW-0812">Transmembrane</keyword>
<accession>A0A1A5Y9U4</accession>
<feature type="transmembrane region" description="Helical" evidence="1">
    <location>
        <begin position="123"/>
        <end position="147"/>
    </location>
</feature>
<dbReference type="OrthoDB" id="9781069at2"/>
<evidence type="ECO:0000313" key="3">
    <source>
        <dbReference type="Proteomes" id="UP000092024"/>
    </source>
</evidence>
<keyword evidence="1" id="KW-0472">Membrane</keyword>
<dbReference type="Pfam" id="PF05857">
    <property type="entry name" value="TraX"/>
    <property type="match status" value="1"/>
</dbReference>
<feature type="transmembrane region" description="Helical" evidence="1">
    <location>
        <begin position="53"/>
        <end position="71"/>
    </location>
</feature>
<proteinExistence type="predicted"/>
<dbReference type="InterPro" id="IPR008875">
    <property type="entry name" value="TraX"/>
</dbReference>
<sequence>MQLLAMITMLIDHVGYVWFPNDAVWRIIGRIALPLYAYSIVIGYKRTRDINKYMIRVGALALISQLPYMYAFDTSEVNAIGTLFVCLLALVLTDRLRGKFVLQVLLLAGLTLFMEVIPFDYGAYALLLVLIYRYAGVELMALMHLLLNIAAWLYTSGGWTLQFFSLFPTLLLVYAPEFLRGLDKVKIPRMLWRSFYPAHLAAIAILYFVLNGHFIQ</sequence>
<dbReference type="Proteomes" id="UP000092024">
    <property type="component" value="Unassembled WGS sequence"/>
</dbReference>
<organism evidence="2 3">
    <name type="scientific">Paenibacillus oryzae</name>
    <dbReference type="NCBI Taxonomy" id="1844972"/>
    <lineage>
        <taxon>Bacteria</taxon>
        <taxon>Bacillati</taxon>
        <taxon>Bacillota</taxon>
        <taxon>Bacilli</taxon>
        <taxon>Bacillales</taxon>
        <taxon>Paenibacillaceae</taxon>
        <taxon>Paenibacillus</taxon>
    </lineage>
</organism>
<name>A0A1A5Y9U4_9BACL</name>
<keyword evidence="3" id="KW-1185">Reference proteome</keyword>
<evidence type="ECO:0008006" key="4">
    <source>
        <dbReference type="Google" id="ProtNLM"/>
    </source>
</evidence>
<feature type="transmembrane region" description="Helical" evidence="1">
    <location>
        <begin position="23"/>
        <end position="41"/>
    </location>
</feature>
<protein>
    <recommendedName>
        <fullName evidence="4">Conjugal transfer protein TraX</fullName>
    </recommendedName>
</protein>
<gene>
    <name evidence="2" type="ORF">A7K91_01645</name>
</gene>
<dbReference type="EMBL" id="LYPA01000080">
    <property type="protein sequence ID" value="OBR62348.1"/>
    <property type="molecule type" value="Genomic_DNA"/>
</dbReference>
<evidence type="ECO:0000256" key="1">
    <source>
        <dbReference type="SAM" id="Phobius"/>
    </source>
</evidence>